<feature type="domain" description="Aminotransferase class V" evidence="9">
    <location>
        <begin position="28"/>
        <end position="337"/>
    </location>
</feature>
<dbReference type="GO" id="GO:0005777">
    <property type="term" value="C:peroxisome"/>
    <property type="evidence" value="ECO:0007669"/>
    <property type="project" value="TreeGrafter"/>
</dbReference>
<comment type="cofactor">
    <cofactor evidence="1 8">
        <name>pyridoxal 5'-phosphate</name>
        <dbReference type="ChEBI" id="CHEBI:597326"/>
    </cofactor>
</comment>
<evidence type="ECO:0000259" key="9">
    <source>
        <dbReference type="Pfam" id="PF00266"/>
    </source>
</evidence>
<dbReference type="Proteomes" id="UP001153365">
    <property type="component" value="Unassembled WGS sequence"/>
</dbReference>
<dbReference type="GO" id="GO:0019265">
    <property type="term" value="P:glycine biosynthetic process, by transamination of glyoxylate"/>
    <property type="evidence" value="ECO:0007669"/>
    <property type="project" value="TreeGrafter"/>
</dbReference>
<dbReference type="InterPro" id="IPR000192">
    <property type="entry name" value="Aminotrans_V_dom"/>
</dbReference>
<evidence type="ECO:0000256" key="1">
    <source>
        <dbReference type="ARBA" id="ARBA00001933"/>
    </source>
</evidence>
<keyword evidence="11" id="KW-1185">Reference proteome</keyword>
<dbReference type="PANTHER" id="PTHR21152:SF24">
    <property type="entry name" value="ALANINE--GLYOXYLATE AMINOTRANSFERASE 1"/>
    <property type="match status" value="1"/>
</dbReference>
<evidence type="ECO:0000256" key="6">
    <source>
        <dbReference type="ARBA" id="ARBA00022898"/>
    </source>
</evidence>
<dbReference type="PIRSF" id="PIRSF000524">
    <property type="entry name" value="SPT"/>
    <property type="match status" value="1"/>
</dbReference>
<dbReference type="Pfam" id="PF00266">
    <property type="entry name" value="Aminotran_5"/>
    <property type="match status" value="1"/>
</dbReference>
<evidence type="ECO:0000256" key="8">
    <source>
        <dbReference type="PIRSR" id="PIRSR000524-50"/>
    </source>
</evidence>
<keyword evidence="5" id="KW-0808">Transferase</keyword>
<dbReference type="GO" id="GO:0004760">
    <property type="term" value="F:L-serine-pyruvate transaminase activity"/>
    <property type="evidence" value="ECO:0007669"/>
    <property type="project" value="TreeGrafter"/>
</dbReference>
<comment type="caution">
    <text evidence="10">The sequence shown here is derived from an EMBL/GenBank/DDBJ whole genome shotgun (WGS) entry which is preliminary data.</text>
</comment>
<dbReference type="Gene3D" id="3.90.1150.10">
    <property type="entry name" value="Aspartate Aminotransferase, domain 1"/>
    <property type="match status" value="1"/>
</dbReference>
<dbReference type="EC" id="2.6.1.44" evidence="3"/>
<feature type="modified residue" description="N6-(pyridoxal phosphate)lysine" evidence="8">
    <location>
        <position position="204"/>
    </location>
</feature>
<gene>
    <name evidence="10" type="ORF">PPACK8108_LOCUS24283</name>
</gene>
<feature type="binding site" evidence="7">
    <location>
        <position position="359"/>
    </location>
    <ligand>
        <name>substrate</name>
    </ligand>
</feature>
<dbReference type="InterPro" id="IPR015422">
    <property type="entry name" value="PyrdxlP-dep_Trfase_small"/>
</dbReference>
<dbReference type="InterPro" id="IPR024169">
    <property type="entry name" value="SP_NH2Trfase/AEP_transaminase"/>
</dbReference>
<evidence type="ECO:0000256" key="4">
    <source>
        <dbReference type="ARBA" id="ARBA00022576"/>
    </source>
</evidence>
<keyword evidence="6 8" id="KW-0663">Pyridoxal phosphate</keyword>
<dbReference type="InterPro" id="IPR015421">
    <property type="entry name" value="PyrdxlP-dep_Trfase_major"/>
</dbReference>
<evidence type="ECO:0000256" key="7">
    <source>
        <dbReference type="PIRSR" id="PIRSR000524-1"/>
    </source>
</evidence>
<comment type="similarity">
    <text evidence="2">Belongs to the class-V pyridoxal-phosphate-dependent aminotransferase family.</text>
</comment>
<evidence type="ECO:0000313" key="10">
    <source>
        <dbReference type="EMBL" id="CAH7689249.1"/>
    </source>
</evidence>
<organism evidence="10 11">
    <name type="scientific">Phakopsora pachyrhizi</name>
    <name type="common">Asian soybean rust disease fungus</name>
    <dbReference type="NCBI Taxonomy" id="170000"/>
    <lineage>
        <taxon>Eukaryota</taxon>
        <taxon>Fungi</taxon>
        <taxon>Dikarya</taxon>
        <taxon>Basidiomycota</taxon>
        <taxon>Pucciniomycotina</taxon>
        <taxon>Pucciniomycetes</taxon>
        <taxon>Pucciniales</taxon>
        <taxon>Phakopsoraceae</taxon>
        <taxon>Phakopsora</taxon>
    </lineage>
</organism>
<dbReference type="Gene3D" id="3.40.640.10">
    <property type="entry name" value="Type I PLP-dependent aspartate aminotransferase-like (Major domain)"/>
    <property type="match status" value="1"/>
</dbReference>
<dbReference type="GO" id="GO:0008453">
    <property type="term" value="F:alanine-glyoxylate transaminase activity"/>
    <property type="evidence" value="ECO:0007669"/>
    <property type="project" value="UniProtKB-EC"/>
</dbReference>
<dbReference type="InterPro" id="IPR015424">
    <property type="entry name" value="PyrdxlP-dep_Trfase"/>
</dbReference>
<evidence type="ECO:0000256" key="5">
    <source>
        <dbReference type="ARBA" id="ARBA00022679"/>
    </source>
</evidence>
<dbReference type="PANTHER" id="PTHR21152">
    <property type="entry name" value="AMINOTRANSFERASE CLASS V"/>
    <property type="match status" value="1"/>
</dbReference>
<accession>A0AAV0BRA6</accession>
<reference evidence="10" key="1">
    <citation type="submission" date="2022-06" db="EMBL/GenBank/DDBJ databases">
        <authorList>
            <consortium name="SYNGENTA / RWTH Aachen University"/>
        </authorList>
    </citation>
    <scope>NUCLEOTIDE SEQUENCE</scope>
</reference>
<sequence length="394" mass="43146">MKSDFFQNQHPLLLIPGPIEVSDEVLLANASASVSHISKGFIKIFQETLELLPQLLYTSSQVGSQAFVISGSGTLGWDIVASNLIEPDQKALVLNNGYFGDSFKECLETYGPRVDTIQAELGHTVTSKQVEEYLEKRSSEYSLVTITHCDTSTGVLADARALAKAIRTASPDSLIVLDAVCSVGSEEIRLDDWDLDVVLTASQKGIGIPPGLCIVVTSARALKALENRKSPPGSYYASLKRWLPIMKAYQSGAPSYFATPPTNLITALHTSLLKILKDPELSLEERFKRHKDASKKVKEAVKQLGLKQIPIDDQSSANGMTAIYLPEKITPGELLPKMISKDLIIAGGLHKSCKDRYIRIGHMGLSAIEFEKRNDLDKVIDGLKTSLSELDYDK</sequence>
<protein>
    <recommendedName>
        <fullName evidence="3">alanine--glyoxylate transaminase</fullName>
        <ecNumber evidence="3">2.6.1.44</ecNumber>
    </recommendedName>
</protein>
<evidence type="ECO:0000256" key="3">
    <source>
        <dbReference type="ARBA" id="ARBA00013049"/>
    </source>
</evidence>
<evidence type="ECO:0000313" key="11">
    <source>
        <dbReference type="Proteomes" id="UP001153365"/>
    </source>
</evidence>
<proteinExistence type="inferred from homology"/>
<dbReference type="FunFam" id="3.40.640.10:FF:000027">
    <property type="entry name" value="Serine--pyruvate aminotransferase, mitochondrial"/>
    <property type="match status" value="1"/>
</dbReference>
<name>A0AAV0BRA6_PHAPC</name>
<dbReference type="FunFam" id="3.90.1150.10:FF:000049">
    <property type="entry name" value="Alanine-glyoxylate aminotransferase 1"/>
    <property type="match status" value="1"/>
</dbReference>
<keyword evidence="4" id="KW-0032">Aminotransferase</keyword>
<dbReference type="EMBL" id="CALTRL010006054">
    <property type="protein sequence ID" value="CAH7689249.1"/>
    <property type="molecule type" value="Genomic_DNA"/>
</dbReference>
<evidence type="ECO:0000256" key="2">
    <source>
        <dbReference type="ARBA" id="ARBA00009236"/>
    </source>
</evidence>
<dbReference type="SUPFAM" id="SSF53383">
    <property type="entry name" value="PLP-dependent transferases"/>
    <property type="match status" value="1"/>
</dbReference>
<dbReference type="AlphaFoldDB" id="A0AAV0BRA6"/>